<name>A0A6G0TPC1_APHGL</name>
<dbReference type="Proteomes" id="UP000475862">
    <property type="component" value="Unassembled WGS sequence"/>
</dbReference>
<evidence type="ECO:0000313" key="2">
    <source>
        <dbReference type="Proteomes" id="UP000475862"/>
    </source>
</evidence>
<sequence>MVTRFSYKNLKKLLLPNITLGLASKKFCPMKNSISSYHSHNCVLFYSAYTISLKSIITLYCAISKLKYEHSFGTCKMANKKTKTFGCRVNNYVLPNGSAKLTLLRQTTLGKFQITGKIIKYTVNINNLSFYTYLLSKTKCLQVYSSVPSTFSVPNFLNVGTFTQVTKVYNLCGESSSSFRLLANCTRIRNDQTNLFNLVSMRTSCVPICWVANLRISLIARGARFLKPMFKSLLCIRIELDKKLDLPESDRKERRIIC</sequence>
<proteinExistence type="predicted"/>
<protein>
    <submittedName>
        <fullName evidence="1">Uncharacterized protein</fullName>
    </submittedName>
</protein>
<evidence type="ECO:0000313" key="1">
    <source>
        <dbReference type="EMBL" id="KAE9536405.1"/>
    </source>
</evidence>
<dbReference type="AlphaFoldDB" id="A0A6G0TPC1"/>
<reference evidence="1 2" key="1">
    <citation type="submission" date="2019-08" db="EMBL/GenBank/DDBJ databases">
        <title>The genome of the soybean aphid Biotype 1, its phylome, world population structure and adaptation to the North American continent.</title>
        <authorList>
            <person name="Giordano R."/>
            <person name="Donthu R.K."/>
            <person name="Hernandez A.G."/>
            <person name="Wright C.L."/>
            <person name="Zimin A.V."/>
        </authorList>
    </citation>
    <scope>NUCLEOTIDE SEQUENCE [LARGE SCALE GENOMIC DNA]</scope>
    <source>
        <tissue evidence="1">Whole aphids</tissue>
    </source>
</reference>
<organism evidence="1 2">
    <name type="scientific">Aphis glycines</name>
    <name type="common">Soybean aphid</name>
    <dbReference type="NCBI Taxonomy" id="307491"/>
    <lineage>
        <taxon>Eukaryota</taxon>
        <taxon>Metazoa</taxon>
        <taxon>Ecdysozoa</taxon>
        <taxon>Arthropoda</taxon>
        <taxon>Hexapoda</taxon>
        <taxon>Insecta</taxon>
        <taxon>Pterygota</taxon>
        <taxon>Neoptera</taxon>
        <taxon>Paraneoptera</taxon>
        <taxon>Hemiptera</taxon>
        <taxon>Sternorrhyncha</taxon>
        <taxon>Aphidomorpha</taxon>
        <taxon>Aphidoidea</taxon>
        <taxon>Aphididae</taxon>
        <taxon>Aphidini</taxon>
        <taxon>Aphis</taxon>
        <taxon>Aphis</taxon>
    </lineage>
</organism>
<gene>
    <name evidence="1" type="ORF">AGLY_007194</name>
</gene>
<keyword evidence="2" id="KW-1185">Reference proteome</keyword>
<comment type="caution">
    <text evidence="1">The sequence shown here is derived from an EMBL/GenBank/DDBJ whole genome shotgun (WGS) entry which is preliminary data.</text>
</comment>
<accession>A0A6G0TPC1</accession>
<dbReference type="OrthoDB" id="10653668at2759"/>
<dbReference type="EMBL" id="VYZN01000023">
    <property type="protein sequence ID" value="KAE9536405.1"/>
    <property type="molecule type" value="Genomic_DNA"/>
</dbReference>